<feature type="domain" description="Topo IIA-type catalytic" evidence="11">
    <location>
        <begin position="34"/>
        <end position="498"/>
    </location>
</feature>
<dbReference type="InterPro" id="IPR013757">
    <property type="entry name" value="Topo_IIA_A_a_sf"/>
</dbReference>
<dbReference type="Gene3D" id="1.10.268.10">
    <property type="entry name" value="Topoisomerase, domain 3"/>
    <property type="match status" value="1"/>
</dbReference>
<dbReference type="GO" id="GO:0034335">
    <property type="term" value="F:DNA negative supercoiling activity"/>
    <property type="evidence" value="ECO:0007669"/>
    <property type="project" value="UniProtKB-ARBA"/>
</dbReference>
<feature type="active site" description="O-(5'-phospho-DNA)-tyrosine intermediate" evidence="9 10">
    <location>
        <position position="122"/>
    </location>
</feature>
<reference evidence="13" key="1">
    <citation type="submission" date="2017-02" db="EMBL/GenBank/DDBJ databases">
        <authorList>
            <person name="Varghese N."/>
            <person name="Submissions S."/>
        </authorList>
    </citation>
    <scope>NUCLEOTIDE SEQUENCE [LARGE SCALE GENOMIC DNA]</scope>
    <source>
        <strain evidence="13">DSM 16521</strain>
    </source>
</reference>
<evidence type="ECO:0000256" key="6">
    <source>
        <dbReference type="ARBA" id="ARBA00023029"/>
    </source>
</evidence>
<organism evidence="12 13">
    <name type="scientific">Carboxydocella sporoproducens DSM 16521</name>
    <dbReference type="NCBI Taxonomy" id="1121270"/>
    <lineage>
        <taxon>Bacteria</taxon>
        <taxon>Bacillati</taxon>
        <taxon>Bacillota</taxon>
        <taxon>Clostridia</taxon>
        <taxon>Eubacteriales</taxon>
        <taxon>Clostridiales Family XVI. Incertae Sedis</taxon>
        <taxon>Carboxydocella</taxon>
    </lineage>
</organism>
<dbReference type="NCBIfam" id="TIGR01063">
    <property type="entry name" value="gyrA"/>
    <property type="match status" value="1"/>
</dbReference>
<dbReference type="GO" id="GO:0005737">
    <property type="term" value="C:cytoplasm"/>
    <property type="evidence" value="ECO:0007669"/>
    <property type="project" value="UniProtKB-SubCell"/>
</dbReference>
<dbReference type="GO" id="GO:0005524">
    <property type="term" value="F:ATP binding"/>
    <property type="evidence" value="ECO:0007669"/>
    <property type="project" value="UniProtKB-UniRule"/>
</dbReference>
<dbReference type="InterPro" id="IPR035516">
    <property type="entry name" value="Gyrase/topoIV_suA_C"/>
</dbReference>
<dbReference type="GO" id="GO:0005694">
    <property type="term" value="C:chromosome"/>
    <property type="evidence" value="ECO:0007669"/>
    <property type="project" value="InterPro"/>
</dbReference>
<comment type="similarity">
    <text evidence="2 9">Belongs to the type II topoisomerase GyrA/ParC subunit family.</text>
</comment>
<dbReference type="Gene3D" id="2.120.10.90">
    <property type="entry name" value="DNA gyrase/topoisomerase IV, subunit A, C-terminal"/>
    <property type="match status" value="1"/>
</dbReference>
<comment type="miscellaneous">
    <text evidence="9">Few gyrases are as efficient as E.coli at forming negative supercoils. Not all organisms have 2 type II topoisomerases; in organisms with a single type II topoisomerase this enzyme also has to decatenate newly replicated chromosomes.</text>
</comment>
<evidence type="ECO:0000256" key="1">
    <source>
        <dbReference type="ARBA" id="ARBA00000185"/>
    </source>
</evidence>
<proteinExistence type="inferred from homology"/>
<dbReference type="SUPFAM" id="SSF56719">
    <property type="entry name" value="Type II DNA topoisomerase"/>
    <property type="match status" value="1"/>
</dbReference>
<protein>
    <recommendedName>
        <fullName evidence="9">DNA gyrase subunit A</fullName>
        <ecNumber evidence="9">5.6.2.2</ecNumber>
    </recommendedName>
</protein>
<dbReference type="Gene3D" id="3.30.1360.40">
    <property type="match status" value="1"/>
</dbReference>
<sequence>MSEVAGKILPINIEDEMRKSYIDYAMSVIVGRALPDVRDGLKPVHRRILYAMYELNMTPDKPYKKSARLVGDVLGRYHPHGDSAVYDAMVRMAQDFNSRYPLVDGHGNFGSIDGDSAAAMRYTEARLSKIALEMLADIEKETVDFVPNYDDTLKEPTVLPSKIPNLLVNGSEGIAVGMATKIPPHNLREVIDGVIMLIDNPNADYRELMKVIKGPDFPTGAKILGTRGIEEAYRTGRGVITIRAQARIEKMNNGKMRIVVYEIPFQVNKAKLIEKIADLVKEKKIDGITDLRDESDRTGMRIIIELRRDVNPNVILNQLYKHTSLQETFGIIMLALVNGEPKVLNLPQVLHYYLEHQKDVIVRRTRYDLAKAEARAHIVEGLRIALNNLDAVIKTIRSSQTTEIARTALMEKFALSEKQAQAILDMRLQRLTGLEREKLENEYKDLLEKIAYYKSVLADERKVLEIIKDELTVIKEKYGDERRTIITNEDNRIDIEDLIEEEDVVITITHHGYIKRQPADIYKSQKRGGRGITAMGTKEEDFVEHLFIANTHHYLLFLTNAGKIYRLKVHEVPEAGRTAKGTALINLINIGPEEMIKAVIPCRSFDEDCYLLTATKKGIIKKTHLSEYKHGRKDGIVALTIEENDELIGALLTNGKSEIVLGSRLGMAIRFSEEEVRPMGRTAKGVRGITLSKEDAVVALDVVEDSGELLTVTENGFAKRTPLTEYRVQSRGGKGIKTANITDKSGPIVGLMVVKPGEEIMAISTDGIMIRTKVDEIKRAGRATTGVRLMKIGEQQKLASIAKVKEEEE</sequence>
<dbReference type="NCBIfam" id="NF004044">
    <property type="entry name" value="PRK05561.1"/>
    <property type="match status" value="1"/>
</dbReference>
<keyword evidence="6 9" id="KW-0799">Topoisomerase</keyword>
<accession>A0A1T4SBF9</accession>
<dbReference type="AlphaFoldDB" id="A0A1T4SBF9"/>
<comment type="catalytic activity">
    <reaction evidence="1 9 10">
        <text>ATP-dependent breakage, passage and rejoining of double-stranded DNA.</text>
        <dbReference type="EC" id="5.6.2.2"/>
    </reaction>
</comment>
<feature type="short sequence motif" description="GyrA-box" evidence="9">
    <location>
        <begin position="525"/>
        <end position="531"/>
    </location>
</feature>
<dbReference type="OrthoDB" id="9806486at2"/>
<dbReference type="PANTHER" id="PTHR43493">
    <property type="entry name" value="DNA GYRASE/TOPOISOMERASE SUBUNIT A"/>
    <property type="match status" value="1"/>
</dbReference>
<dbReference type="InterPro" id="IPR005743">
    <property type="entry name" value="GyrA"/>
</dbReference>
<keyword evidence="8 9" id="KW-0413">Isomerase</keyword>
<dbReference type="Proteomes" id="UP000189933">
    <property type="component" value="Unassembled WGS sequence"/>
</dbReference>
<gene>
    <name evidence="9" type="primary">gyrA</name>
    <name evidence="12" type="ORF">SAMN02745885_02567</name>
</gene>
<dbReference type="InterPro" id="IPR050220">
    <property type="entry name" value="Type_II_DNA_Topoisomerases"/>
</dbReference>
<dbReference type="EMBL" id="FUXM01000049">
    <property type="protein sequence ID" value="SKA25517.1"/>
    <property type="molecule type" value="Genomic_DNA"/>
</dbReference>
<comment type="function">
    <text evidence="9">A type II topoisomerase that negatively supercoils closed circular double-stranded (ds) DNA in an ATP-dependent manner to modulate DNA topology and maintain chromosomes in an underwound state. Negative supercoiling favors strand separation, and DNA replication, transcription, recombination and repair, all of which involve strand separation. Also able to catalyze the interconversion of other topological isomers of dsDNA rings, including catenanes and knotted rings. Type II topoisomerases break and join 2 DNA strands simultaneously in an ATP-dependent manner.</text>
</comment>
<dbReference type="NCBIfam" id="NF004043">
    <property type="entry name" value="PRK05560.1"/>
    <property type="match status" value="1"/>
</dbReference>
<dbReference type="InterPro" id="IPR002205">
    <property type="entry name" value="Topo_IIA_dom_A"/>
</dbReference>
<evidence type="ECO:0000256" key="2">
    <source>
        <dbReference type="ARBA" id="ARBA00008263"/>
    </source>
</evidence>
<name>A0A1T4SBF9_9FIRM</name>
<dbReference type="InterPro" id="IPR006691">
    <property type="entry name" value="GyrA/parC_rep"/>
</dbReference>
<comment type="subcellular location">
    <subcellularLocation>
        <location evidence="9">Cytoplasm</location>
    </subcellularLocation>
</comment>
<dbReference type="SUPFAM" id="SSF101904">
    <property type="entry name" value="GyrA/ParC C-terminal domain-like"/>
    <property type="match status" value="1"/>
</dbReference>
<dbReference type="CDD" id="cd00187">
    <property type="entry name" value="TOP4c"/>
    <property type="match status" value="1"/>
</dbReference>
<keyword evidence="7 9" id="KW-0238">DNA-binding</keyword>
<evidence type="ECO:0000313" key="12">
    <source>
        <dbReference type="EMBL" id="SKA25517.1"/>
    </source>
</evidence>
<dbReference type="RefSeq" id="WP_078666535.1">
    <property type="nucleotide sequence ID" value="NZ_FUXM01000049.1"/>
</dbReference>
<keyword evidence="5 9" id="KW-0067">ATP-binding</keyword>
<dbReference type="InterPro" id="IPR013758">
    <property type="entry name" value="Topo_IIA_A/C_ab"/>
</dbReference>
<dbReference type="PROSITE" id="PS52040">
    <property type="entry name" value="TOPO_IIA"/>
    <property type="match status" value="1"/>
</dbReference>
<comment type="subunit">
    <text evidence="9">Heterotetramer, composed of two GyrA and two GyrB chains. In the heterotetramer, GyrA contains the active site tyrosine that forms a transient covalent intermediate with DNA, while GyrB binds cofactors and catalyzes ATP hydrolysis.</text>
</comment>
<dbReference type="GO" id="GO:0006261">
    <property type="term" value="P:DNA-templated DNA replication"/>
    <property type="evidence" value="ECO:0007669"/>
    <property type="project" value="UniProtKB-UniRule"/>
</dbReference>
<dbReference type="Pfam" id="PF03989">
    <property type="entry name" value="DNA_gyraseA_C"/>
    <property type="match status" value="6"/>
</dbReference>
<dbReference type="FunFam" id="3.30.1360.40:FF:000002">
    <property type="entry name" value="DNA gyrase subunit A"/>
    <property type="match status" value="1"/>
</dbReference>
<evidence type="ECO:0000313" key="13">
    <source>
        <dbReference type="Proteomes" id="UP000189933"/>
    </source>
</evidence>
<dbReference type="InterPro" id="IPR013760">
    <property type="entry name" value="Topo_IIA-like_dom_sf"/>
</dbReference>
<dbReference type="SMART" id="SM00434">
    <property type="entry name" value="TOP4c"/>
    <property type="match status" value="1"/>
</dbReference>
<dbReference type="PANTHER" id="PTHR43493:SF5">
    <property type="entry name" value="DNA GYRASE SUBUNIT A, CHLOROPLASTIC_MITOCHONDRIAL"/>
    <property type="match status" value="1"/>
</dbReference>
<dbReference type="FunFam" id="2.120.10.90:FF:000004">
    <property type="entry name" value="DNA gyrase subunit A"/>
    <property type="match status" value="1"/>
</dbReference>
<dbReference type="FunFam" id="1.10.268.10:FF:000001">
    <property type="entry name" value="DNA gyrase subunit A"/>
    <property type="match status" value="1"/>
</dbReference>
<evidence type="ECO:0000256" key="5">
    <source>
        <dbReference type="ARBA" id="ARBA00022840"/>
    </source>
</evidence>
<evidence type="ECO:0000256" key="10">
    <source>
        <dbReference type="PROSITE-ProRule" id="PRU01384"/>
    </source>
</evidence>
<dbReference type="GO" id="GO:0003677">
    <property type="term" value="F:DNA binding"/>
    <property type="evidence" value="ECO:0007669"/>
    <property type="project" value="UniProtKB-UniRule"/>
</dbReference>
<dbReference type="Gene3D" id="3.90.199.10">
    <property type="entry name" value="Topoisomerase II, domain 5"/>
    <property type="match status" value="1"/>
</dbReference>
<dbReference type="EC" id="5.6.2.2" evidence="9"/>
<keyword evidence="4 9" id="KW-0547">Nucleotide-binding</keyword>
<evidence type="ECO:0000256" key="4">
    <source>
        <dbReference type="ARBA" id="ARBA00022741"/>
    </source>
</evidence>
<dbReference type="GO" id="GO:0006265">
    <property type="term" value="P:DNA topological change"/>
    <property type="evidence" value="ECO:0007669"/>
    <property type="project" value="UniProtKB-UniRule"/>
</dbReference>
<evidence type="ECO:0000259" key="11">
    <source>
        <dbReference type="PROSITE" id="PS52040"/>
    </source>
</evidence>
<dbReference type="Pfam" id="PF00521">
    <property type="entry name" value="DNA_topoisoIV"/>
    <property type="match status" value="1"/>
</dbReference>
<dbReference type="FunFam" id="3.90.199.10:FF:000001">
    <property type="entry name" value="DNA gyrase subunit A"/>
    <property type="match status" value="1"/>
</dbReference>
<evidence type="ECO:0000256" key="7">
    <source>
        <dbReference type="ARBA" id="ARBA00023125"/>
    </source>
</evidence>
<dbReference type="HAMAP" id="MF_01897">
    <property type="entry name" value="GyrA"/>
    <property type="match status" value="1"/>
</dbReference>
<evidence type="ECO:0000256" key="3">
    <source>
        <dbReference type="ARBA" id="ARBA00022490"/>
    </source>
</evidence>
<evidence type="ECO:0000256" key="9">
    <source>
        <dbReference type="HAMAP-Rule" id="MF_01897"/>
    </source>
</evidence>
<keyword evidence="3 9" id="KW-0963">Cytoplasm</keyword>
<dbReference type="GO" id="GO:0009330">
    <property type="term" value="C:DNA topoisomerase type II (double strand cut, ATP-hydrolyzing) complex"/>
    <property type="evidence" value="ECO:0007669"/>
    <property type="project" value="TreeGrafter"/>
</dbReference>
<evidence type="ECO:0000256" key="8">
    <source>
        <dbReference type="ARBA" id="ARBA00023235"/>
    </source>
</evidence>
<keyword evidence="13" id="KW-1185">Reference proteome</keyword>